<sequence length="182" mass="19764">MRLPSMLLYTVLAATSLGLAGTASAALQRHDDGFSVGIEQITPHLQQQFPWQQALIEGVLEVSLQRPELQLLDDRAQLAVDISTLSLGQRSDLGRAQVSSKLRLDPHKGAVYLEQPQLIGFTLADGRSVPVDAQTAQMINQVLASYASQQPVYTLPAAYAAMAAGVDSLQIENGWLRVRMAR</sequence>
<dbReference type="InterPro" id="IPR010835">
    <property type="entry name" value="DUF1439"/>
</dbReference>
<reference evidence="2 3" key="1">
    <citation type="submission" date="2015-05" db="EMBL/GenBank/DDBJ databases">
        <title>Genome sequencing and analysis of members of genus Stenotrophomonas.</title>
        <authorList>
            <person name="Patil P.P."/>
            <person name="Midha S."/>
            <person name="Patil P.B."/>
        </authorList>
    </citation>
    <scope>NUCLEOTIDE SEQUENCE [LARGE SCALE GENOMIC DNA]</scope>
    <source>
        <strain evidence="2 3">DSM 24757</strain>
    </source>
</reference>
<evidence type="ECO:0000313" key="3">
    <source>
        <dbReference type="Proteomes" id="UP000050956"/>
    </source>
</evidence>
<proteinExistence type="predicted"/>
<comment type="caution">
    <text evidence="2">The sequence shown here is derived from an EMBL/GenBank/DDBJ whole genome shotgun (WGS) entry which is preliminary data.</text>
</comment>
<dbReference type="RefSeq" id="WP_057637654.1">
    <property type="nucleotide sequence ID" value="NZ_LDJM01000018.1"/>
</dbReference>
<dbReference type="AlphaFoldDB" id="A0A0R0DGY2"/>
<keyword evidence="1" id="KW-0732">Signal</keyword>
<name>A0A0R0DGY2_9GAMM</name>
<keyword evidence="3" id="KW-1185">Reference proteome</keyword>
<dbReference type="PATRIC" id="fig|336566.3.peg.805"/>
<evidence type="ECO:0008006" key="4">
    <source>
        <dbReference type="Google" id="ProtNLM"/>
    </source>
</evidence>
<protein>
    <recommendedName>
        <fullName evidence="4">DUF1439 domain-containing protein</fullName>
    </recommendedName>
</protein>
<feature type="signal peptide" evidence="1">
    <location>
        <begin position="1"/>
        <end position="25"/>
    </location>
</feature>
<feature type="chain" id="PRO_5006395680" description="DUF1439 domain-containing protein" evidence="1">
    <location>
        <begin position="26"/>
        <end position="182"/>
    </location>
</feature>
<evidence type="ECO:0000256" key="1">
    <source>
        <dbReference type="SAM" id="SignalP"/>
    </source>
</evidence>
<dbReference type="Gene3D" id="3.15.10.40">
    <property type="entry name" value="Uncharacterised protein PF07273, DUF1439"/>
    <property type="match status" value="1"/>
</dbReference>
<accession>A0A0R0DGY2</accession>
<dbReference type="Pfam" id="PF07273">
    <property type="entry name" value="DUF1439"/>
    <property type="match status" value="1"/>
</dbReference>
<evidence type="ECO:0000313" key="2">
    <source>
        <dbReference type="EMBL" id="KRG77310.1"/>
    </source>
</evidence>
<organism evidence="2 3">
    <name type="scientific">Stenotrophomonas ginsengisoli</name>
    <dbReference type="NCBI Taxonomy" id="336566"/>
    <lineage>
        <taxon>Bacteria</taxon>
        <taxon>Pseudomonadati</taxon>
        <taxon>Pseudomonadota</taxon>
        <taxon>Gammaproteobacteria</taxon>
        <taxon>Lysobacterales</taxon>
        <taxon>Lysobacteraceae</taxon>
        <taxon>Stenotrophomonas</taxon>
    </lineage>
</organism>
<gene>
    <name evidence="2" type="ORF">ABB30_07315</name>
</gene>
<dbReference type="EMBL" id="LDJM01000018">
    <property type="protein sequence ID" value="KRG77310.1"/>
    <property type="molecule type" value="Genomic_DNA"/>
</dbReference>
<dbReference type="Proteomes" id="UP000050956">
    <property type="component" value="Unassembled WGS sequence"/>
</dbReference>